<protein>
    <submittedName>
        <fullName evidence="1">29293_t:CDS:1</fullName>
    </submittedName>
</protein>
<keyword evidence="2" id="KW-1185">Reference proteome</keyword>
<proteinExistence type="predicted"/>
<gene>
    <name evidence="1" type="ORF">RPERSI_LOCUS3902</name>
</gene>
<evidence type="ECO:0000313" key="1">
    <source>
        <dbReference type="EMBL" id="CAG8549631.1"/>
    </source>
</evidence>
<name>A0ACA9LXD6_9GLOM</name>
<dbReference type="Proteomes" id="UP000789920">
    <property type="component" value="Unassembled WGS sequence"/>
</dbReference>
<dbReference type="EMBL" id="CAJVQC010005130">
    <property type="protein sequence ID" value="CAG8549631.1"/>
    <property type="molecule type" value="Genomic_DNA"/>
</dbReference>
<comment type="caution">
    <text evidence="1">The sequence shown here is derived from an EMBL/GenBank/DDBJ whole genome shotgun (WGS) entry which is preliminary data.</text>
</comment>
<sequence>MGNALKKLRPNNQNCDNSSNSVTIFSYGPDHELDIDIENSSLRHNIVRELFKGNISSPIRTWLFETSSDYPLCECVGIDKTKLLIDNKPKNVNFVLADILERFPFCDNSFDFVYVRNLSYDLTESQWSHVINECIRVLKPSCYFEVTETELYMNNTGPIMKKMVDNVLKFLSSKGINLRITDIIQEILESTQKLQKITHIVRPFPMGSWCKELKYACKTYSYDIMRGISAKFGGVKTKKVNEANLQKLVAEANEYRSYFNIHKFYGKKV</sequence>
<organism evidence="1 2">
    <name type="scientific">Racocetra persica</name>
    <dbReference type="NCBI Taxonomy" id="160502"/>
    <lineage>
        <taxon>Eukaryota</taxon>
        <taxon>Fungi</taxon>
        <taxon>Fungi incertae sedis</taxon>
        <taxon>Mucoromycota</taxon>
        <taxon>Glomeromycotina</taxon>
        <taxon>Glomeromycetes</taxon>
        <taxon>Diversisporales</taxon>
        <taxon>Gigasporaceae</taxon>
        <taxon>Racocetra</taxon>
    </lineage>
</organism>
<reference evidence="1" key="1">
    <citation type="submission" date="2021-06" db="EMBL/GenBank/DDBJ databases">
        <authorList>
            <person name="Kallberg Y."/>
            <person name="Tangrot J."/>
            <person name="Rosling A."/>
        </authorList>
    </citation>
    <scope>NUCLEOTIDE SEQUENCE</scope>
    <source>
        <strain evidence="1">MA461A</strain>
    </source>
</reference>
<evidence type="ECO:0000313" key="2">
    <source>
        <dbReference type="Proteomes" id="UP000789920"/>
    </source>
</evidence>
<accession>A0ACA9LXD6</accession>